<dbReference type="SMART" id="SM00535">
    <property type="entry name" value="RIBOc"/>
    <property type="match status" value="1"/>
</dbReference>
<protein>
    <recommendedName>
        <fullName evidence="9">Ribonuclease 3</fullName>
        <ecNumber evidence="9">3.1.26.3</ecNumber>
    </recommendedName>
    <alternativeName>
        <fullName evidence="9">Ribonuclease III</fullName>
        <shortName evidence="9">RNase III</shortName>
    </alternativeName>
</protein>
<comment type="caution">
    <text evidence="12">The sequence shown here is derived from an EMBL/GenBank/DDBJ whole genome shotgun (WGS) entry which is preliminary data.</text>
</comment>
<keyword evidence="3 9" id="KW-0698">rRNA processing</keyword>
<dbReference type="PROSITE" id="PS50137">
    <property type="entry name" value="DS_RBD"/>
    <property type="match status" value="1"/>
</dbReference>
<dbReference type="PANTHER" id="PTHR11207:SF0">
    <property type="entry name" value="RIBONUCLEASE 3"/>
    <property type="match status" value="1"/>
</dbReference>
<keyword evidence="6 9" id="KW-0255">Endonuclease</keyword>
<dbReference type="Proteomes" id="UP000177907">
    <property type="component" value="Unassembled WGS sequence"/>
</dbReference>
<feature type="binding site" evidence="9">
    <location>
        <position position="132"/>
    </location>
    <ligand>
        <name>Mg(2+)</name>
        <dbReference type="ChEBI" id="CHEBI:18420"/>
    </ligand>
</feature>
<keyword evidence="4 9" id="KW-0507">mRNA processing</keyword>
<dbReference type="STRING" id="1798704.A3J93_02245"/>
<dbReference type="NCBIfam" id="TIGR02191">
    <property type="entry name" value="RNaseIII"/>
    <property type="match status" value="1"/>
</dbReference>
<feature type="binding site" evidence="9">
    <location>
        <position position="59"/>
    </location>
    <ligand>
        <name>Mg(2+)</name>
        <dbReference type="ChEBI" id="CHEBI:18420"/>
    </ligand>
</feature>
<dbReference type="GO" id="GO:0008033">
    <property type="term" value="P:tRNA processing"/>
    <property type="evidence" value="ECO:0007669"/>
    <property type="project" value="UniProtKB-KW"/>
</dbReference>
<dbReference type="HAMAP" id="MF_00104">
    <property type="entry name" value="RNase_III"/>
    <property type="match status" value="1"/>
</dbReference>
<dbReference type="InterPro" id="IPR011907">
    <property type="entry name" value="RNase_III"/>
</dbReference>
<proteinExistence type="inferred from homology"/>
<dbReference type="GO" id="GO:0006397">
    <property type="term" value="P:mRNA processing"/>
    <property type="evidence" value="ECO:0007669"/>
    <property type="project" value="UniProtKB-UniRule"/>
</dbReference>
<gene>
    <name evidence="9" type="primary">rnc</name>
    <name evidence="12" type="ORF">A3J93_02245</name>
</gene>
<dbReference type="GO" id="GO:0046872">
    <property type="term" value="F:metal ion binding"/>
    <property type="evidence" value="ECO:0007669"/>
    <property type="project" value="UniProtKB-KW"/>
</dbReference>
<dbReference type="EMBL" id="MFQZ01000008">
    <property type="protein sequence ID" value="OGH87975.1"/>
    <property type="molecule type" value="Genomic_DNA"/>
</dbReference>
<evidence type="ECO:0000256" key="4">
    <source>
        <dbReference type="ARBA" id="ARBA00022664"/>
    </source>
</evidence>
<evidence type="ECO:0000256" key="2">
    <source>
        <dbReference type="ARBA" id="ARBA00010183"/>
    </source>
</evidence>
<comment type="cofactor">
    <cofactor evidence="9">
        <name>Mg(2+)</name>
        <dbReference type="ChEBI" id="CHEBI:18420"/>
    </cofactor>
</comment>
<keyword evidence="9" id="KW-0819">tRNA processing</keyword>
<evidence type="ECO:0000313" key="12">
    <source>
        <dbReference type="EMBL" id="OGH87975.1"/>
    </source>
</evidence>
<dbReference type="Gene3D" id="1.10.1520.10">
    <property type="entry name" value="Ribonuclease III domain"/>
    <property type="match status" value="1"/>
</dbReference>
<dbReference type="GO" id="GO:0005737">
    <property type="term" value="C:cytoplasm"/>
    <property type="evidence" value="ECO:0007669"/>
    <property type="project" value="UniProtKB-SubCell"/>
</dbReference>
<dbReference type="FunFam" id="1.10.1520.10:FF:000001">
    <property type="entry name" value="Ribonuclease 3"/>
    <property type="match status" value="1"/>
</dbReference>
<evidence type="ECO:0000256" key="8">
    <source>
        <dbReference type="ARBA" id="ARBA00022884"/>
    </source>
</evidence>
<dbReference type="InterPro" id="IPR014720">
    <property type="entry name" value="dsRBD_dom"/>
</dbReference>
<dbReference type="SUPFAM" id="SSF69065">
    <property type="entry name" value="RNase III domain-like"/>
    <property type="match status" value="1"/>
</dbReference>
<dbReference type="InterPro" id="IPR000999">
    <property type="entry name" value="RNase_III_dom"/>
</dbReference>
<dbReference type="CDD" id="cd10845">
    <property type="entry name" value="DSRM_RNAse_III_family"/>
    <property type="match status" value="1"/>
</dbReference>
<dbReference type="CDD" id="cd00593">
    <property type="entry name" value="RIBOc"/>
    <property type="match status" value="1"/>
</dbReference>
<keyword evidence="9" id="KW-0699">rRNA-binding</keyword>
<dbReference type="PROSITE" id="PS50142">
    <property type="entry name" value="RNASE_3_2"/>
    <property type="match status" value="1"/>
</dbReference>
<dbReference type="SUPFAM" id="SSF54768">
    <property type="entry name" value="dsRNA-binding domain-like"/>
    <property type="match status" value="1"/>
</dbReference>
<keyword evidence="8 9" id="KW-0694">RNA-binding</keyword>
<comment type="similarity">
    <text evidence="2">Belongs to the ribonuclease III family.</text>
</comment>
<comment type="function">
    <text evidence="9">Digests double-stranded RNA. Involved in the processing of primary rRNA transcript to yield the immediate precursors to the large and small rRNAs (23S and 16S). Processes some mRNAs, and tRNAs when they are encoded in the rRNA operon. Processes pre-crRNA and tracrRNA of type II CRISPR loci if present in the organism.</text>
</comment>
<feature type="domain" description="RNase III" evidence="11">
    <location>
        <begin position="17"/>
        <end position="146"/>
    </location>
</feature>
<feature type="domain" description="DRBM" evidence="10">
    <location>
        <begin position="173"/>
        <end position="234"/>
    </location>
</feature>
<dbReference type="PANTHER" id="PTHR11207">
    <property type="entry name" value="RIBONUCLEASE III"/>
    <property type="match status" value="1"/>
</dbReference>
<feature type="binding site" evidence="9">
    <location>
        <position position="135"/>
    </location>
    <ligand>
        <name>Mg(2+)</name>
        <dbReference type="ChEBI" id="CHEBI:18420"/>
    </ligand>
</feature>
<keyword evidence="9" id="KW-0963">Cytoplasm</keyword>
<dbReference type="GO" id="GO:0004525">
    <property type="term" value="F:ribonuclease III activity"/>
    <property type="evidence" value="ECO:0007669"/>
    <property type="project" value="UniProtKB-UniRule"/>
</dbReference>
<dbReference type="PROSITE" id="PS00517">
    <property type="entry name" value="RNASE_3_1"/>
    <property type="match status" value="1"/>
</dbReference>
<dbReference type="AlphaFoldDB" id="A0A1F6NVL8"/>
<evidence type="ECO:0000256" key="1">
    <source>
        <dbReference type="ARBA" id="ARBA00000109"/>
    </source>
</evidence>
<evidence type="ECO:0000256" key="3">
    <source>
        <dbReference type="ARBA" id="ARBA00022552"/>
    </source>
</evidence>
<evidence type="ECO:0000256" key="5">
    <source>
        <dbReference type="ARBA" id="ARBA00022722"/>
    </source>
</evidence>
<accession>A0A1F6NVL8</accession>
<feature type="active site" evidence="9">
    <location>
        <position position="135"/>
    </location>
</feature>
<keyword evidence="7 9" id="KW-0378">Hydrolase</keyword>
<evidence type="ECO:0000259" key="10">
    <source>
        <dbReference type="PROSITE" id="PS50137"/>
    </source>
</evidence>
<dbReference type="GO" id="GO:0019843">
    <property type="term" value="F:rRNA binding"/>
    <property type="evidence" value="ECO:0007669"/>
    <property type="project" value="UniProtKB-KW"/>
</dbReference>
<name>A0A1F6NVL8_9BACT</name>
<keyword evidence="9" id="KW-0479">Metal-binding</keyword>
<keyword evidence="5 9" id="KW-0540">Nuclease</keyword>
<dbReference type="SMART" id="SM00358">
    <property type="entry name" value="DSRM"/>
    <property type="match status" value="1"/>
</dbReference>
<dbReference type="Pfam" id="PF14622">
    <property type="entry name" value="Ribonucleas_3_3"/>
    <property type="match status" value="1"/>
</dbReference>
<reference evidence="12 13" key="1">
    <citation type="journal article" date="2016" name="Nat. Commun.">
        <title>Thousands of microbial genomes shed light on interconnected biogeochemical processes in an aquifer system.</title>
        <authorList>
            <person name="Anantharaman K."/>
            <person name="Brown C.T."/>
            <person name="Hug L.A."/>
            <person name="Sharon I."/>
            <person name="Castelle C.J."/>
            <person name="Probst A.J."/>
            <person name="Thomas B.C."/>
            <person name="Singh A."/>
            <person name="Wilkins M.J."/>
            <person name="Karaoz U."/>
            <person name="Brodie E.L."/>
            <person name="Williams K.H."/>
            <person name="Hubbard S.S."/>
            <person name="Banfield J.F."/>
        </authorList>
    </citation>
    <scope>NUCLEOTIDE SEQUENCE [LARGE SCALE GENOMIC DNA]</scope>
</reference>
<evidence type="ECO:0000256" key="6">
    <source>
        <dbReference type="ARBA" id="ARBA00022759"/>
    </source>
</evidence>
<evidence type="ECO:0000256" key="7">
    <source>
        <dbReference type="ARBA" id="ARBA00022801"/>
    </source>
</evidence>
<dbReference type="GO" id="GO:0006364">
    <property type="term" value="P:rRNA processing"/>
    <property type="evidence" value="ECO:0007669"/>
    <property type="project" value="UniProtKB-UniRule"/>
</dbReference>
<dbReference type="GO" id="GO:0010468">
    <property type="term" value="P:regulation of gene expression"/>
    <property type="evidence" value="ECO:0007669"/>
    <property type="project" value="TreeGrafter"/>
</dbReference>
<dbReference type="GO" id="GO:0003725">
    <property type="term" value="F:double-stranded RNA binding"/>
    <property type="evidence" value="ECO:0007669"/>
    <property type="project" value="TreeGrafter"/>
</dbReference>
<sequence>MAKNKILDLPEVKEKDFAKFQEILNTKFKHPEILVQSCVHRSYLNEHRDFPIGHNERLEFLGDAVLELIVTEFLFSEYRNPEGELTNWRAALVNANTLAKIAYEIDLEPYLFLSHGESKDAGTKARDYIMANLFEAVTGAIYWDRGYDAAKQFITHWVISKLPHILEHGLYLDSKSRFQESAQELTGITPTYKVLREEGPDHAKHFVVGVYLGKELVAEGAGLSKQEAQTEAAEAGILVKGWKGPKITIIKREEKDGV</sequence>
<dbReference type="InterPro" id="IPR036389">
    <property type="entry name" value="RNase_III_sf"/>
</dbReference>
<dbReference type="Gene3D" id="3.30.160.20">
    <property type="match status" value="1"/>
</dbReference>
<evidence type="ECO:0000256" key="9">
    <source>
        <dbReference type="HAMAP-Rule" id="MF_00104"/>
    </source>
</evidence>
<dbReference type="Pfam" id="PF00035">
    <property type="entry name" value="dsrm"/>
    <property type="match status" value="1"/>
</dbReference>
<comment type="catalytic activity">
    <reaction evidence="1 9">
        <text>Endonucleolytic cleavage to 5'-phosphomonoester.</text>
        <dbReference type="EC" id="3.1.26.3"/>
    </reaction>
</comment>
<keyword evidence="9" id="KW-0460">Magnesium</keyword>
<dbReference type="EC" id="3.1.26.3" evidence="9"/>
<feature type="active site" evidence="9">
    <location>
        <position position="63"/>
    </location>
</feature>
<organism evidence="12 13">
    <name type="scientific">Candidatus Magasanikbacteria bacterium RIFOXYC2_FULL_42_28</name>
    <dbReference type="NCBI Taxonomy" id="1798704"/>
    <lineage>
        <taxon>Bacteria</taxon>
        <taxon>Candidatus Magasanikiibacteriota</taxon>
    </lineage>
</organism>
<comment type="subunit">
    <text evidence="9">Homodimer.</text>
</comment>
<evidence type="ECO:0000313" key="13">
    <source>
        <dbReference type="Proteomes" id="UP000177907"/>
    </source>
</evidence>
<comment type="subcellular location">
    <subcellularLocation>
        <location evidence="9">Cytoplasm</location>
    </subcellularLocation>
</comment>
<evidence type="ECO:0000259" key="11">
    <source>
        <dbReference type="PROSITE" id="PS50142"/>
    </source>
</evidence>